<protein>
    <recommendedName>
        <fullName evidence="4">Outer membrane protein beta-barrel domain-containing protein</fullName>
    </recommendedName>
</protein>
<name>I4B780_TURPD</name>
<dbReference type="RefSeq" id="WP_014803643.1">
    <property type="nucleotide sequence ID" value="NC_018020.1"/>
</dbReference>
<sequence length="178" mass="19712">MRIFSAAMALFLATQLAALAPNQMGSDFNDGVQAYNLKLGIGWSQENHEATRAHLVQGAFEFMLSDRFSVRGNAGFPVSTAVTDFKYYPFMMGGALHLFPRNWFDIYLGADAGFVHIGAPNFAASWSTRVTPVVGISLYYWGAFFLDGEAGYNILQYANQTAIDLSAPTYRVRMGFYL</sequence>
<keyword evidence="3" id="KW-1185">Reference proteome</keyword>
<gene>
    <name evidence="2" type="ordered locus">Turpa_2497</name>
</gene>
<evidence type="ECO:0000313" key="2">
    <source>
        <dbReference type="EMBL" id="AFM13137.1"/>
    </source>
</evidence>
<dbReference type="InterPro" id="IPR011250">
    <property type="entry name" value="OMP/PagP_B-barrel"/>
</dbReference>
<dbReference type="STRING" id="869212.Turpa_2497"/>
<feature type="chain" id="PRO_5003685988" description="Outer membrane protein beta-barrel domain-containing protein" evidence="1">
    <location>
        <begin position="21"/>
        <end position="178"/>
    </location>
</feature>
<dbReference type="HOGENOM" id="CLU_1509990_0_0_12"/>
<organism evidence="2 3">
    <name type="scientific">Turneriella parva (strain ATCC BAA-1111 / DSM 21527 / NCTC 11395 / H)</name>
    <name type="common">Leptospira parva</name>
    <dbReference type="NCBI Taxonomy" id="869212"/>
    <lineage>
        <taxon>Bacteria</taxon>
        <taxon>Pseudomonadati</taxon>
        <taxon>Spirochaetota</taxon>
        <taxon>Spirochaetia</taxon>
        <taxon>Leptospirales</taxon>
        <taxon>Leptospiraceae</taxon>
        <taxon>Turneriella</taxon>
    </lineage>
</organism>
<evidence type="ECO:0008006" key="4">
    <source>
        <dbReference type="Google" id="ProtNLM"/>
    </source>
</evidence>
<reference evidence="2 3" key="1">
    <citation type="submission" date="2012-06" db="EMBL/GenBank/DDBJ databases">
        <title>The complete chromosome of genome of Turneriella parva DSM 21527.</title>
        <authorList>
            <consortium name="US DOE Joint Genome Institute (JGI-PGF)"/>
            <person name="Lucas S."/>
            <person name="Han J."/>
            <person name="Lapidus A."/>
            <person name="Bruce D."/>
            <person name="Goodwin L."/>
            <person name="Pitluck S."/>
            <person name="Peters L."/>
            <person name="Kyrpides N."/>
            <person name="Mavromatis K."/>
            <person name="Ivanova N."/>
            <person name="Mikhailova N."/>
            <person name="Chertkov O."/>
            <person name="Detter J.C."/>
            <person name="Tapia R."/>
            <person name="Han C."/>
            <person name="Land M."/>
            <person name="Hauser L."/>
            <person name="Markowitz V."/>
            <person name="Cheng J.-F."/>
            <person name="Hugenholtz P."/>
            <person name="Woyke T."/>
            <person name="Wu D."/>
            <person name="Gronow S."/>
            <person name="Wellnitz S."/>
            <person name="Brambilla E."/>
            <person name="Klenk H.-P."/>
            <person name="Eisen J.A."/>
        </authorList>
    </citation>
    <scope>NUCLEOTIDE SEQUENCE [LARGE SCALE GENOMIC DNA]</scope>
    <source>
        <strain evidence="3">ATCC BAA-1111 / DSM 21527 / NCTC 11395 / H</strain>
    </source>
</reference>
<dbReference type="SUPFAM" id="SSF56925">
    <property type="entry name" value="OMPA-like"/>
    <property type="match status" value="1"/>
</dbReference>
<dbReference type="EMBL" id="CP002959">
    <property type="protein sequence ID" value="AFM13137.1"/>
    <property type="molecule type" value="Genomic_DNA"/>
</dbReference>
<dbReference type="Proteomes" id="UP000006048">
    <property type="component" value="Chromosome"/>
</dbReference>
<proteinExistence type="predicted"/>
<dbReference type="KEGG" id="tpx:Turpa_2497"/>
<dbReference type="Gene3D" id="2.40.160.20">
    <property type="match status" value="1"/>
</dbReference>
<dbReference type="AlphaFoldDB" id="I4B780"/>
<keyword evidence="1" id="KW-0732">Signal</keyword>
<accession>I4B780</accession>
<feature type="signal peptide" evidence="1">
    <location>
        <begin position="1"/>
        <end position="20"/>
    </location>
</feature>
<evidence type="ECO:0000313" key="3">
    <source>
        <dbReference type="Proteomes" id="UP000006048"/>
    </source>
</evidence>
<evidence type="ECO:0000256" key="1">
    <source>
        <dbReference type="SAM" id="SignalP"/>
    </source>
</evidence>